<dbReference type="SUPFAM" id="SSF53474">
    <property type="entry name" value="alpha/beta-Hydrolases"/>
    <property type="match status" value="1"/>
</dbReference>
<evidence type="ECO:0000259" key="3">
    <source>
        <dbReference type="Pfam" id="PF07859"/>
    </source>
</evidence>
<dbReference type="GO" id="GO:0016787">
    <property type="term" value="F:hydrolase activity"/>
    <property type="evidence" value="ECO:0007669"/>
    <property type="project" value="UniProtKB-KW"/>
</dbReference>
<dbReference type="PANTHER" id="PTHR48081:SF8">
    <property type="entry name" value="ALPHA_BETA HYDROLASE FOLD-3 DOMAIN-CONTAINING PROTEIN-RELATED"/>
    <property type="match status" value="1"/>
</dbReference>
<proteinExistence type="inferred from homology"/>
<evidence type="ECO:0000313" key="4">
    <source>
        <dbReference type="EMBL" id="QKJ18927.1"/>
    </source>
</evidence>
<protein>
    <submittedName>
        <fullName evidence="4">Alpha/beta hydrolase</fullName>
    </submittedName>
</protein>
<dbReference type="AlphaFoldDB" id="A0A7D4UIW7"/>
<sequence>MTHEQTRTADLPADPYWMRLMAALVEYQRPGHPSGVFPDQALRRQLEEPVEGEIDYAPPAMPTRDVRLGEGSESFTVRVYTPDAGESPRPLFVWVHGGGWAFGDLDSAEADATSREVAARAGAIVVSVDYRLAREGLHYPAPLDDVVAAYRWAVAQADEWGADRSRITLGGASAGGNLVAGAVLRLIEDGEQVPNSLVLAYSALHAVLPAASDELQSCLDRISVTAGFGAEIYTPIVENYLGGVAQSAPSQAMAGVADDLSGFPPTYVFNCEFDGLRASGEVFAARLREAGVDVVLETVPGVLHGHLSRPGLPQSLQSFDDLAAWVGAQR</sequence>
<evidence type="ECO:0000313" key="5">
    <source>
        <dbReference type="Proteomes" id="UP000502498"/>
    </source>
</evidence>
<gene>
    <name evidence="4" type="ORF">HQM25_05725</name>
</gene>
<evidence type="ECO:0000256" key="1">
    <source>
        <dbReference type="ARBA" id="ARBA00010515"/>
    </source>
</evidence>
<dbReference type="PANTHER" id="PTHR48081">
    <property type="entry name" value="AB HYDROLASE SUPERFAMILY PROTEIN C4A8.06C"/>
    <property type="match status" value="1"/>
</dbReference>
<organism evidence="4 5">
    <name type="scientific">Microbacterium hominis</name>
    <dbReference type="NCBI Taxonomy" id="162426"/>
    <lineage>
        <taxon>Bacteria</taxon>
        <taxon>Bacillati</taxon>
        <taxon>Actinomycetota</taxon>
        <taxon>Actinomycetes</taxon>
        <taxon>Micrococcales</taxon>
        <taxon>Microbacteriaceae</taxon>
        <taxon>Microbacterium</taxon>
    </lineage>
</organism>
<evidence type="ECO:0000256" key="2">
    <source>
        <dbReference type="ARBA" id="ARBA00022801"/>
    </source>
</evidence>
<feature type="domain" description="Alpha/beta hydrolase fold-3" evidence="3">
    <location>
        <begin position="93"/>
        <end position="306"/>
    </location>
</feature>
<dbReference type="Pfam" id="PF07859">
    <property type="entry name" value="Abhydrolase_3"/>
    <property type="match status" value="1"/>
</dbReference>
<dbReference type="InterPro" id="IPR029058">
    <property type="entry name" value="AB_hydrolase_fold"/>
</dbReference>
<dbReference type="InterPro" id="IPR002168">
    <property type="entry name" value="Lipase_GDXG_HIS_AS"/>
</dbReference>
<dbReference type="Gene3D" id="3.40.50.1820">
    <property type="entry name" value="alpha/beta hydrolase"/>
    <property type="match status" value="1"/>
</dbReference>
<dbReference type="Proteomes" id="UP000502498">
    <property type="component" value="Chromosome"/>
</dbReference>
<dbReference type="InterPro" id="IPR050300">
    <property type="entry name" value="GDXG_lipolytic_enzyme"/>
</dbReference>
<dbReference type="InterPro" id="IPR013094">
    <property type="entry name" value="AB_hydrolase_3"/>
</dbReference>
<comment type="similarity">
    <text evidence="1">Belongs to the 'GDXG' lipolytic enzyme family.</text>
</comment>
<reference evidence="4 5" key="1">
    <citation type="submission" date="2020-05" db="EMBL/GenBank/DDBJ databases">
        <title>Strain PA2F3 complete genome.</title>
        <authorList>
            <person name="Kim Y.-S."/>
            <person name="Kim S.-J."/>
            <person name="Jung H.-k."/>
            <person name="Kim S.-E."/>
            <person name="Kim K.-H."/>
        </authorList>
    </citation>
    <scope>NUCLEOTIDE SEQUENCE [LARGE SCALE GENOMIC DNA]</scope>
    <source>
        <strain evidence="4 5">PA2F3</strain>
    </source>
</reference>
<keyword evidence="2 4" id="KW-0378">Hydrolase</keyword>
<dbReference type="EMBL" id="CP054038">
    <property type="protein sequence ID" value="QKJ18927.1"/>
    <property type="molecule type" value="Genomic_DNA"/>
</dbReference>
<dbReference type="RefSeq" id="WP_172989368.1">
    <property type="nucleotide sequence ID" value="NZ_CP054038.1"/>
</dbReference>
<dbReference type="PROSITE" id="PS01173">
    <property type="entry name" value="LIPASE_GDXG_HIS"/>
    <property type="match status" value="1"/>
</dbReference>
<name>A0A7D4UIW7_9MICO</name>
<accession>A0A7D4UIW7</accession>